<feature type="compositionally biased region" description="Basic residues" evidence="1">
    <location>
        <begin position="60"/>
        <end position="69"/>
    </location>
</feature>
<name>A0AAV4UBA9_CAEEX</name>
<comment type="caution">
    <text evidence="2">The sequence shown here is derived from an EMBL/GenBank/DDBJ whole genome shotgun (WGS) entry which is preliminary data.</text>
</comment>
<feature type="region of interest" description="Disordered" evidence="1">
    <location>
        <begin position="44"/>
        <end position="74"/>
    </location>
</feature>
<dbReference type="Proteomes" id="UP001054945">
    <property type="component" value="Unassembled WGS sequence"/>
</dbReference>
<sequence length="150" mass="17670">MEVPDVSLVPEAFLRIKHPLRDIKKKSEGIASCVWKGVKREYQSEKRKEVNERGKEREKERRRRRRKEQQHRATLTEKVEKIRAVQLSAGFLHLTRTSLPSFPELVAIADNNASAIDKVTSRRKKKKKKKRRTVSTRCFSDRGRKFQSIM</sequence>
<protein>
    <submittedName>
        <fullName evidence="2">Uncharacterized protein</fullName>
    </submittedName>
</protein>
<proteinExistence type="predicted"/>
<reference evidence="2 3" key="1">
    <citation type="submission" date="2021-06" db="EMBL/GenBank/DDBJ databases">
        <title>Caerostris extrusa draft genome.</title>
        <authorList>
            <person name="Kono N."/>
            <person name="Arakawa K."/>
        </authorList>
    </citation>
    <scope>NUCLEOTIDE SEQUENCE [LARGE SCALE GENOMIC DNA]</scope>
</reference>
<feature type="compositionally biased region" description="Basic and acidic residues" evidence="1">
    <location>
        <begin position="44"/>
        <end position="59"/>
    </location>
</feature>
<evidence type="ECO:0000256" key="1">
    <source>
        <dbReference type="SAM" id="MobiDB-lite"/>
    </source>
</evidence>
<evidence type="ECO:0000313" key="3">
    <source>
        <dbReference type="Proteomes" id="UP001054945"/>
    </source>
</evidence>
<keyword evidence="3" id="KW-1185">Reference proteome</keyword>
<gene>
    <name evidence="2" type="ORF">CEXT_785911</name>
</gene>
<organism evidence="2 3">
    <name type="scientific">Caerostris extrusa</name>
    <name type="common">Bark spider</name>
    <name type="synonym">Caerostris bankana</name>
    <dbReference type="NCBI Taxonomy" id="172846"/>
    <lineage>
        <taxon>Eukaryota</taxon>
        <taxon>Metazoa</taxon>
        <taxon>Ecdysozoa</taxon>
        <taxon>Arthropoda</taxon>
        <taxon>Chelicerata</taxon>
        <taxon>Arachnida</taxon>
        <taxon>Araneae</taxon>
        <taxon>Araneomorphae</taxon>
        <taxon>Entelegynae</taxon>
        <taxon>Araneoidea</taxon>
        <taxon>Araneidae</taxon>
        <taxon>Caerostris</taxon>
    </lineage>
</organism>
<dbReference type="AlphaFoldDB" id="A0AAV4UBA9"/>
<accession>A0AAV4UBA9</accession>
<evidence type="ECO:0000313" key="2">
    <source>
        <dbReference type="EMBL" id="GIY55033.1"/>
    </source>
</evidence>
<dbReference type="EMBL" id="BPLR01012596">
    <property type="protein sequence ID" value="GIY55033.1"/>
    <property type="molecule type" value="Genomic_DNA"/>
</dbReference>